<dbReference type="NCBIfam" id="NF008277">
    <property type="entry name" value="PRK11055.1"/>
    <property type="match status" value="1"/>
</dbReference>
<dbReference type="InterPro" id="IPR018052">
    <property type="entry name" value="Ald1_epimerase_CS"/>
</dbReference>
<dbReference type="AlphaFoldDB" id="A0A3E2N7F7"/>
<evidence type="ECO:0000313" key="15">
    <source>
        <dbReference type="Proteomes" id="UP001419084"/>
    </source>
</evidence>
<dbReference type="PANTHER" id="PTHR10091">
    <property type="entry name" value="ALDOSE-1-EPIMERASE"/>
    <property type="match status" value="1"/>
</dbReference>
<dbReference type="EC" id="5.1.3.3" evidence="4 8"/>
<keyword evidence="6 8" id="KW-0413">Isomerase</keyword>
<dbReference type="Proteomes" id="UP001419084">
    <property type="component" value="Unassembled WGS sequence"/>
</dbReference>
<comment type="pathway">
    <text evidence="2 8">Carbohydrate metabolism; hexose metabolism.</text>
</comment>
<dbReference type="PIRSF" id="PIRSF005096">
    <property type="entry name" value="GALM"/>
    <property type="match status" value="1"/>
</dbReference>
<evidence type="ECO:0000256" key="7">
    <source>
        <dbReference type="ARBA" id="ARBA00023277"/>
    </source>
</evidence>
<keyword evidence="15" id="KW-1185">Reference proteome</keyword>
<reference evidence="13 14" key="1">
    <citation type="submission" date="2018-07" db="EMBL/GenBank/DDBJ databases">
        <title>New species, Clostridium PI-S10-A1B.</title>
        <authorList>
            <person name="Krishna G."/>
            <person name="Summeta K."/>
            <person name="Shikha S."/>
            <person name="Prabhu P.B."/>
            <person name="Suresh K."/>
        </authorList>
    </citation>
    <scope>NUCLEOTIDE SEQUENCE [LARGE SCALE GENOMIC DNA]</scope>
    <source>
        <strain evidence="13 14">PI-S10-A1B</strain>
    </source>
</reference>
<dbReference type="SUPFAM" id="SSF74650">
    <property type="entry name" value="Galactose mutarotase-like"/>
    <property type="match status" value="1"/>
</dbReference>
<dbReference type="OrthoDB" id="9779408at2"/>
<feature type="binding site" evidence="11">
    <location>
        <begin position="80"/>
        <end position="81"/>
    </location>
    <ligand>
        <name>beta-D-galactose</name>
        <dbReference type="ChEBI" id="CHEBI:27667"/>
    </ligand>
</feature>
<evidence type="ECO:0000256" key="3">
    <source>
        <dbReference type="ARBA" id="ARBA00006206"/>
    </source>
</evidence>
<dbReference type="GO" id="GO:0004034">
    <property type="term" value="F:aldose 1-epimerase activity"/>
    <property type="evidence" value="ECO:0007669"/>
    <property type="project" value="UniProtKB-EC"/>
</dbReference>
<feature type="binding site" evidence="10">
    <location>
        <position position="250"/>
    </location>
    <ligand>
        <name>beta-D-galactose</name>
        <dbReference type="ChEBI" id="CHEBI:27667"/>
    </ligand>
</feature>
<dbReference type="Pfam" id="PF01263">
    <property type="entry name" value="Aldose_epim"/>
    <property type="match status" value="1"/>
</dbReference>
<dbReference type="EMBL" id="QOHO01000071">
    <property type="protein sequence ID" value="RFZ76937.1"/>
    <property type="molecule type" value="Genomic_DNA"/>
</dbReference>
<dbReference type="Proteomes" id="UP000260680">
    <property type="component" value="Unassembled WGS sequence"/>
</dbReference>
<proteinExistence type="inferred from homology"/>
<gene>
    <name evidence="12" type="primary">galM_2</name>
    <name evidence="13" type="ORF">DS742_20900</name>
    <name evidence="12" type="ORF">LAD12857_16720</name>
</gene>
<comment type="similarity">
    <text evidence="3 8">Belongs to the aldose epimerase family.</text>
</comment>
<name>A0A3E2N7F7_9FIRM</name>
<dbReference type="InterPro" id="IPR014718">
    <property type="entry name" value="GH-type_carb-bd"/>
</dbReference>
<feature type="binding site" evidence="11">
    <location>
        <begin position="178"/>
        <end position="180"/>
    </location>
    <ligand>
        <name>beta-D-galactose</name>
        <dbReference type="ChEBI" id="CHEBI:27667"/>
    </ligand>
</feature>
<evidence type="ECO:0000256" key="2">
    <source>
        <dbReference type="ARBA" id="ARBA00005028"/>
    </source>
</evidence>
<dbReference type="InterPro" id="IPR008183">
    <property type="entry name" value="Aldose_1/G6P_1-epimerase"/>
</dbReference>
<accession>A0A3E2N7F7</accession>
<dbReference type="GO" id="GO:0033499">
    <property type="term" value="P:galactose catabolic process via UDP-galactose, Leloir pathway"/>
    <property type="evidence" value="ECO:0007669"/>
    <property type="project" value="TreeGrafter"/>
</dbReference>
<dbReference type="UniPathway" id="UPA00242"/>
<dbReference type="GO" id="GO:0006006">
    <property type="term" value="P:glucose metabolic process"/>
    <property type="evidence" value="ECO:0007669"/>
    <property type="project" value="TreeGrafter"/>
</dbReference>
<evidence type="ECO:0000256" key="10">
    <source>
        <dbReference type="PIRSR" id="PIRSR005096-2"/>
    </source>
</evidence>
<evidence type="ECO:0000256" key="11">
    <source>
        <dbReference type="PIRSR" id="PIRSR005096-3"/>
    </source>
</evidence>
<dbReference type="InterPro" id="IPR047215">
    <property type="entry name" value="Galactose_mutarotase-like"/>
</dbReference>
<evidence type="ECO:0000256" key="5">
    <source>
        <dbReference type="ARBA" id="ARBA00014165"/>
    </source>
</evidence>
<evidence type="ECO:0000256" key="1">
    <source>
        <dbReference type="ARBA" id="ARBA00001614"/>
    </source>
</evidence>
<comment type="catalytic activity">
    <reaction evidence="1 8">
        <text>alpha-D-glucose = beta-D-glucose</text>
        <dbReference type="Rhea" id="RHEA:10264"/>
        <dbReference type="ChEBI" id="CHEBI:15903"/>
        <dbReference type="ChEBI" id="CHEBI:17925"/>
        <dbReference type="EC" id="5.1.3.3"/>
    </reaction>
</comment>
<evidence type="ECO:0000256" key="4">
    <source>
        <dbReference type="ARBA" id="ARBA00013185"/>
    </source>
</evidence>
<dbReference type="RefSeq" id="WP_117418903.1">
    <property type="nucleotide sequence ID" value="NZ_BRPJ01000030.1"/>
</dbReference>
<organism evidence="13 14">
    <name type="scientific">Lacrimispora amygdalina</name>
    <dbReference type="NCBI Taxonomy" id="253257"/>
    <lineage>
        <taxon>Bacteria</taxon>
        <taxon>Bacillati</taxon>
        <taxon>Bacillota</taxon>
        <taxon>Clostridia</taxon>
        <taxon>Lachnospirales</taxon>
        <taxon>Lachnospiraceae</taxon>
        <taxon>Lacrimispora</taxon>
    </lineage>
</organism>
<evidence type="ECO:0000256" key="9">
    <source>
        <dbReference type="PIRSR" id="PIRSR005096-1"/>
    </source>
</evidence>
<protein>
    <recommendedName>
        <fullName evidence="5 8">Aldose 1-epimerase</fullName>
        <ecNumber evidence="4 8">5.1.3.3</ecNumber>
    </recommendedName>
</protein>
<dbReference type="CDD" id="cd09019">
    <property type="entry name" value="galactose_mutarotase_like"/>
    <property type="match status" value="1"/>
</dbReference>
<feature type="active site" description="Proton acceptor" evidence="9">
    <location>
        <position position="314"/>
    </location>
</feature>
<keyword evidence="7 8" id="KW-0119">Carbohydrate metabolism</keyword>
<evidence type="ECO:0000313" key="12">
    <source>
        <dbReference type="EMBL" id="GLB29749.1"/>
    </source>
</evidence>
<evidence type="ECO:0000313" key="14">
    <source>
        <dbReference type="Proteomes" id="UP000260680"/>
    </source>
</evidence>
<dbReference type="PROSITE" id="PS00545">
    <property type="entry name" value="ALDOSE_1_EPIMERASE"/>
    <property type="match status" value="1"/>
</dbReference>
<dbReference type="InterPro" id="IPR015443">
    <property type="entry name" value="Aldose_1-epimerase"/>
</dbReference>
<feature type="active site" description="Proton donor" evidence="9">
    <location>
        <position position="178"/>
    </location>
</feature>
<dbReference type="Gene3D" id="2.70.98.10">
    <property type="match status" value="1"/>
</dbReference>
<dbReference type="InterPro" id="IPR011013">
    <property type="entry name" value="Gal_mutarotase_sf_dom"/>
</dbReference>
<dbReference type="GO" id="GO:0030246">
    <property type="term" value="F:carbohydrate binding"/>
    <property type="evidence" value="ECO:0007669"/>
    <property type="project" value="InterPro"/>
</dbReference>
<evidence type="ECO:0000256" key="8">
    <source>
        <dbReference type="PIRNR" id="PIRNR005096"/>
    </source>
</evidence>
<evidence type="ECO:0000256" key="6">
    <source>
        <dbReference type="ARBA" id="ARBA00023235"/>
    </source>
</evidence>
<reference evidence="12 15" key="2">
    <citation type="journal article" date="2024" name="Int. J. Syst. Evol. Microbiol.">
        <title>Lacrimispora brassicae sp. nov. isolated from fermented cabbage, and proposal of Clostridium indicum Gundawar et al. 2019 and Clostridium methoxybenzovorans Mechichi et al. 1999 as heterotypic synonyms of Lacrimispora amygdalina (Parshina et al. 2003) Haas and Blanchard 2020 and Lacrimispora indolis (McClung and McCoy 1957) Haas and Blanchard 2020, respectively.</title>
        <authorList>
            <person name="Kobayashi H."/>
            <person name="Tanizawa Y."/>
            <person name="Sakamoto M."/>
            <person name="Ohkuma M."/>
            <person name="Tohno M."/>
        </authorList>
    </citation>
    <scope>NUCLEOTIDE SEQUENCE [LARGE SCALE GENOMIC DNA]</scope>
    <source>
        <strain evidence="12 15">DSM 12857</strain>
    </source>
</reference>
<sequence length="358" mass="39982">MSVARERFGFMKDGREAFLFTIRNSRGTAVSITNFGAVLVSLLVKKGDGSFQDVVLGYDSLEEYFQNYPMFGATVGRNANRISNALFVLDDKVYHLAKNRGCHNIHSDKENGFHKVLWDYEITGNNSLKLSYRSTDGEQGFPGTIDVAVTYHLTEGDGVIISYHAVSDKRTLLNMTNHSYFNLKGHGAGSIMDTEFMILADAYTPVDKDIIPTGEICRVQGTPMDFNSPQRLDRVIKAEYGQLKLAGGFDHNFVIGNPHSGVRKMAEAVNRTAGVRMEVYSDLPGMQFYTGNSLKDVSGKEGAVYSKWSGFCMEPQYFPNSINTKGFEVPILNKGEEYKSTTIYQFSSFGESFEEDYI</sequence>
<evidence type="ECO:0000313" key="13">
    <source>
        <dbReference type="EMBL" id="RFZ76937.1"/>
    </source>
</evidence>
<dbReference type="EMBL" id="BRPJ01000030">
    <property type="protein sequence ID" value="GLB29749.1"/>
    <property type="molecule type" value="Genomic_DNA"/>
</dbReference>
<comment type="caution">
    <text evidence="13">The sequence shown here is derived from an EMBL/GenBank/DDBJ whole genome shotgun (WGS) entry which is preliminary data.</text>
</comment>
<dbReference type="PANTHER" id="PTHR10091:SF0">
    <property type="entry name" value="GALACTOSE MUTAROTASE"/>
    <property type="match status" value="1"/>
</dbReference>